<evidence type="ECO:0000313" key="8">
    <source>
        <dbReference type="Proteomes" id="UP000620366"/>
    </source>
</evidence>
<dbReference type="InterPro" id="IPR012337">
    <property type="entry name" value="RNaseH-like_sf"/>
</dbReference>
<comment type="similarity">
    <text evidence="5">Belongs to the YqgF HJR family.</text>
</comment>
<reference evidence="7" key="1">
    <citation type="submission" date="2020-08" db="EMBL/GenBank/DDBJ databases">
        <title>Genome public.</title>
        <authorList>
            <person name="Liu C."/>
            <person name="Sun Q."/>
        </authorList>
    </citation>
    <scope>NUCLEOTIDE SEQUENCE</scope>
    <source>
        <strain evidence="7">BX7</strain>
    </source>
</reference>
<dbReference type="PANTHER" id="PTHR33317:SF4">
    <property type="entry name" value="POLYNUCLEOTIDYL TRANSFERASE, RIBONUCLEASE H-LIKE SUPERFAMILY PROTEIN"/>
    <property type="match status" value="1"/>
</dbReference>
<dbReference type="AlphaFoldDB" id="A0A926HR30"/>
<dbReference type="PANTHER" id="PTHR33317">
    <property type="entry name" value="POLYNUCLEOTIDYL TRANSFERASE, RIBONUCLEASE H-LIKE SUPERFAMILY PROTEIN"/>
    <property type="match status" value="1"/>
</dbReference>
<dbReference type="Gene3D" id="3.30.420.140">
    <property type="entry name" value="YqgF/RNase H-like domain"/>
    <property type="match status" value="1"/>
</dbReference>
<dbReference type="GO" id="GO:0016788">
    <property type="term" value="F:hydrolase activity, acting on ester bonds"/>
    <property type="evidence" value="ECO:0007669"/>
    <property type="project" value="UniProtKB-UniRule"/>
</dbReference>
<dbReference type="RefSeq" id="WP_249301104.1">
    <property type="nucleotide sequence ID" value="NZ_JACRSP010000004.1"/>
</dbReference>
<name>A0A926HR30_9FIRM</name>
<feature type="domain" description="YqgF/RNase H-like" evidence="6">
    <location>
        <begin position="2"/>
        <end position="102"/>
    </location>
</feature>
<dbReference type="InterPro" id="IPR006641">
    <property type="entry name" value="YqgF/RNaseH-like_dom"/>
</dbReference>
<keyword evidence="1 5" id="KW-0963">Cytoplasm</keyword>
<evidence type="ECO:0000256" key="4">
    <source>
        <dbReference type="ARBA" id="ARBA00022801"/>
    </source>
</evidence>
<dbReference type="GO" id="GO:0000967">
    <property type="term" value="P:rRNA 5'-end processing"/>
    <property type="evidence" value="ECO:0007669"/>
    <property type="project" value="UniProtKB-UniRule"/>
</dbReference>
<dbReference type="GO" id="GO:0004518">
    <property type="term" value="F:nuclease activity"/>
    <property type="evidence" value="ECO:0007669"/>
    <property type="project" value="UniProtKB-KW"/>
</dbReference>
<keyword evidence="4 5" id="KW-0378">Hydrolase</keyword>
<dbReference type="GO" id="GO:0005829">
    <property type="term" value="C:cytosol"/>
    <property type="evidence" value="ECO:0007669"/>
    <property type="project" value="TreeGrafter"/>
</dbReference>
<gene>
    <name evidence="7" type="primary">ruvX</name>
    <name evidence="7" type="ORF">H8695_09840</name>
</gene>
<keyword evidence="8" id="KW-1185">Reference proteome</keyword>
<dbReference type="Proteomes" id="UP000620366">
    <property type="component" value="Unassembled WGS sequence"/>
</dbReference>
<organism evidence="7 8">
    <name type="scientific">Feifania hominis</name>
    <dbReference type="NCBI Taxonomy" id="2763660"/>
    <lineage>
        <taxon>Bacteria</taxon>
        <taxon>Bacillati</taxon>
        <taxon>Bacillota</taxon>
        <taxon>Clostridia</taxon>
        <taxon>Eubacteriales</taxon>
        <taxon>Feifaniaceae</taxon>
        <taxon>Feifania</taxon>
    </lineage>
</organism>
<keyword evidence="2 5" id="KW-0690">Ribosome biogenesis</keyword>
<comment type="subcellular location">
    <subcellularLocation>
        <location evidence="5">Cytoplasm</location>
    </subcellularLocation>
</comment>
<evidence type="ECO:0000256" key="1">
    <source>
        <dbReference type="ARBA" id="ARBA00022490"/>
    </source>
</evidence>
<dbReference type="Pfam" id="PF03652">
    <property type="entry name" value="RuvX"/>
    <property type="match status" value="1"/>
</dbReference>
<evidence type="ECO:0000313" key="7">
    <source>
        <dbReference type="EMBL" id="MBC8536987.1"/>
    </source>
</evidence>
<dbReference type="InterPro" id="IPR037027">
    <property type="entry name" value="YqgF/RNaseH-like_dom_sf"/>
</dbReference>
<sequence>MSRVMGVDFGDVRTGIALSDPSGFLASTLCTITETDMKKVAAQVAALAAQHAVSAIVIGYPKNMNNTLGPRVEKTLAFRDELAGLTGCELVLRDERCTTISATRQLNDTNTRGKKRKAVLDAVAATIILQDYLDSMAR</sequence>
<evidence type="ECO:0000256" key="5">
    <source>
        <dbReference type="HAMAP-Rule" id="MF_00651"/>
    </source>
</evidence>
<dbReference type="InterPro" id="IPR005227">
    <property type="entry name" value="YqgF"/>
</dbReference>
<dbReference type="NCBIfam" id="TIGR00250">
    <property type="entry name" value="RNAse_H_YqgF"/>
    <property type="match status" value="1"/>
</dbReference>
<evidence type="ECO:0000256" key="2">
    <source>
        <dbReference type="ARBA" id="ARBA00022517"/>
    </source>
</evidence>
<protein>
    <recommendedName>
        <fullName evidence="5">Putative pre-16S rRNA nuclease</fullName>
        <ecNumber evidence="5">3.1.-.-</ecNumber>
    </recommendedName>
</protein>
<dbReference type="SUPFAM" id="SSF53098">
    <property type="entry name" value="Ribonuclease H-like"/>
    <property type="match status" value="1"/>
</dbReference>
<keyword evidence="3 5" id="KW-0540">Nuclease</keyword>
<evidence type="ECO:0000256" key="3">
    <source>
        <dbReference type="ARBA" id="ARBA00022722"/>
    </source>
</evidence>
<dbReference type="SMART" id="SM00732">
    <property type="entry name" value="YqgFc"/>
    <property type="match status" value="1"/>
</dbReference>
<dbReference type="EMBL" id="JACRSP010000004">
    <property type="protein sequence ID" value="MBC8536987.1"/>
    <property type="molecule type" value="Genomic_DNA"/>
</dbReference>
<comment type="function">
    <text evidence="5">Could be a nuclease involved in processing of the 5'-end of pre-16S rRNA.</text>
</comment>
<proteinExistence type="inferred from homology"/>
<evidence type="ECO:0000259" key="6">
    <source>
        <dbReference type="SMART" id="SM00732"/>
    </source>
</evidence>
<dbReference type="EC" id="3.1.-.-" evidence="5"/>
<comment type="caution">
    <text evidence="7">The sequence shown here is derived from an EMBL/GenBank/DDBJ whole genome shotgun (WGS) entry which is preliminary data.</text>
</comment>
<dbReference type="CDD" id="cd16964">
    <property type="entry name" value="YqgF"/>
    <property type="match status" value="1"/>
</dbReference>
<accession>A0A926HR30</accession>
<dbReference type="HAMAP" id="MF_00651">
    <property type="entry name" value="Nuclease_YqgF"/>
    <property type="match status" value="1"/>
</dbReference>